<gene>
    <name evidence="2" type="ORF">BJ085DRAFT_36767</name>
</gene>
<proteinExistence type="predicted"/>
<organism evidence="2 3">
    <name type="scientific">Dimargaris cristalligena</name>
    <dbReference type="NCBI Taxonomy" id="215637"/>
    <lineage>
        <taxon>Eukaryota</taxon>
        <taxon>Fungi</taxon>
        <taxon>Fungi incertae sedis</taxon>
        <taxon>Zoopagomycota</taxon>
        <taxon>Kickxellomycotina</taxon>
        <taxon>Dimargaritomycetes</taxon>
        <taxon>Dimargaritales</taxon>
        <taxon>Dimargaritaceae</taxon>
        <taxon>Dimargaris</taxon>
    </lineage>
</organism>
<evidence type="ECO:0000313" key="2">
    <source>
        <dbReference type="EMBL" id="RKP39886.1"/>
    </source>
</evidence>
<evidence type="ECO:0000256" key="1">
    <source>
        <dbReference type="SAM" id="MobiDB-lite"/>
    </source>
</evidence>
<keyword evidence="3" id="KW-1185">Reference proteome</keyword>
<feature type="region of interest" description="Disordered" evidence="1">
    <location>
        <begin position="50"/>
        <end position="69"/>
    </location>
</feature>
<protein>
    <submittedName>
        <fullName evidence="2">Uncharacterized protein</fullName>
    </submittedName>
</protein>
<dbReference type="STRING" id="215637.A0A4Q0A1A1"/>
<dbReference type="AlphaFoldDB" id="A0A4Q0A1A1"/>
<reference evidence="3" key="1">
    <citation type="journal article" date="2018" name="Nat. Microbiol.">
        <title>Leveraging single-cell genomics to expand the fungal tree of life.</title>
        <authorList>
            <person name="Ahrendt S.R."/>
            <person name="Quandt C.A."/>
            <person name="Ciobanu D."/>
            <person name="Clum A."/>
            <person name="Salamov A."/>
            <person name="Andreopoulos B."/>
            <person name="Cheng J.F."/>
            <person name="Woyke T."/>
            <person name="Pelin A."/>
            <person name="Henrissat B."/>
            <person name="Reynolds N.K."/>
            <person name="Benny G.L."/>
            <person name="Smith M.E."/>
            <person name="James T.Y."/>
            <person name="Grigoriev I.V."/>
        </authorList>
    </citation>
    <scope>NUCLEOTIDE SEQUENCE [LARGE SCALE GENOMIC DNA]</scope>
    <source>
        <strain evidence="3">RSA 468</strain>
    </source>
</reference>
<sequence>MVSGFVPPKVPAFQRYSAKFVGATLFFWMFYQMRENGAYLIGAKKPWEETHGHDDHHDHHHGDKRDKKH</sequence>
<name>A0A4Q0A1A1_9FUNG</name>
<dbReference type="OrthoDB" id="531564at2759"/>
<dbReference type="Proteomes" id="UP000268162">
    <property type="component" value="Unassembled WGS sequence"/>
</dbReference>
<accession>A0A4Q0A1A1</accession>
<evidence type="ECO:0000313" key="3">
    <source>
        <dbReference type="Proteomes" id="UP000268162"/>
    </source>
</evidence>
<dbReference type="EMBL" id="ML002238">
    <property type="protein sequence ID" value="RKP39886.1"/>
    <property type="molecule type" value="Genomic_DNA"/>
</dbReference>